<evidence type="ECO:0000313" key="6">
    <source>
        <dbReference type="EMBL" id="EJK67930.1"/>
    </source>
</evidence>
<organism evidence="6 7">
    <name type="scientific">Thalassiosira oceanica</name>
    <name type="common">Marine diatom</name>
    <dbReference type="NCBI Taxonomy" id="159749"/>
    <lineage>
        <taxon>Eukaryota</taxon>
        <taxon>Sar</taxon>
        <taxon>Stramenopiles</taxon>
        <taxon>Ochrophyta</taxon>
        <taxon>Bacillariophyta</taxon>
        <taxon>Coscinodiscophyceae</taxon>
        <taxon>Thalassiosirophycidae</taxon>
        <taxon>Thalassiosirales</taxon>
        <taxon>Thalassiosiraceae</taxon>
        <taxon>Thalassiosira</taxon>
    </lineage>
</organism>
<dbReference type="HAMAP" id="MF_00171">
    <property type="entry name" value="TruA"/>
    <property type="match status" value="1"/>
</dbReference>
<dbReference type="OMA" id="VIRSTWI"/>
<proteinExistence type="inferred from homology"/>
<dbReference type="InterPro" id="IPR001406">
    <property type="entry name" value="PsdUridine_synth_TruA"/>
</dbReference>
<dbReference type="Gene3D" id="3.30.70.660">
    <property type="entry name" value="Pseudouridine synthase I, catalytic domain, C-terminal subdomain"/>
    <property type="match status" value="1"/>
</dbReference>
<evidence type="ECO:0000256" key="1">
    <source>
        <dbReference type="ARBA" id="ARBA00009375"/>
    </source>
</evidence>
<dbReference type="EMBL" id="AGNL01012361">
    <property type="protein sequence ID" value="EJK67930.1"/>
    <property type="molecule type" value="Genomic_DNA"/>
</dbReference>
<dbReference type="GO" id="GO:0003723">
    <property type="term" value="F:RNA binding"/>
    <property type="evidence" value="ECO:0007669"/>
    <property type="project" value="InterPro"/>
</dbReference>
<accession>K0SRA2</accession>
<name>K0SRA2_THAOC</name>
<dbReference type="Gene3D" id="3.30.70.580">
    <property type="entry name" value="Pseudouridine synthase I, catalytic domain, N-terminal subdomain"/>
    <property type="match status" value="1"/>
</dbReference>
<protein>
    <recommendedName>
        <fullName evidence="4">tRNA pseudouridine synthase</fullName>
        <ecNumber evidence="4">5.4.99.12</ecNumber>
    </recommendedName>
</protein>
<dbReference type="InterPro" id="IPR020095">
    <property type="entry name" value="PsdUridine_synth_TruA_C"/>
</dbReference>
<sequence>MMSVLTIVLKLEYHGFAYAGFQRQSATRDSDVSHNMANLVSGDSVPCGDNVSGNNKSDCVPRASKKGRHQAPITIQSQIEEALVQWTGLTLSQLRVRGAGRTDKGVHATGQICAFDVPLNMLNHMGSDCSSVNDAALPTLRLALEKLNEGRSDSGCCIHALPRTLDQWQIRRAISTRLPADIIVRSARIWCGERPFEPRQGILRKTYTYRLRFRSSNCQPAQESHEIINAGPSLLRRFNDNNSIWLCPWALDERSLLKTCELLEGKHNFYSFVHKSDRRMLESDEERAIRHTNDLIKFRVDLIADGEDDFDEPAKVLEATFSLQAKGFHRSMVRLLVHFVVDVARGKRHRSEMPRLLSEGDWKGIYPDEKYLGSVLNTAPACGLCLAKVEYEHAENKFL</sequence>
<feature type="domain" description="Pseudouridine synthase I TruA alpha/beta" evidence="5">
    <location>
        <begin position="260"/>
        <end position="392"/>
    </location>
</feature>
<keyword evidence="7" id="KW-1185">Reference proteome</keyword>
<dbReference type="SUPFAM" id="SSF55120">
    <property type="entry name" value="Pseudouridine synthase"/>
    <property type="match status" value="1"/>
</dbReference>
<evidence type="ECO:0000259" key="5">
    <source>
        <dbReference type="Pfam" id="PF01416"/>
    </source>
</evidence>
<evidence type="ECO:0000256" key="3">
    <source>
        <dbReference type="ARBA" id="ARBA00023235"/>
    </source>
</evidence>
<evidence type="ECO:0000256" key="4">
    <source>
        <dbReference type="RuleBase" id="RU003792"/>
    </source>
</evidence>
<dbReference type="AlphaFoldDB" id="K0SRA2"/>
<gene>
    <name evidence="6" type="ORF">THAOC_10959</name>
</gene>
<evidence type="ECO:0000313" key="7">
    <source>
        <dbReference type="Proteomes" id="UP000266841"/>
    </source>
</evidence>
<dbReference type="InterPro" id="IPR020103">
    <property type="entry name" value="PsdUridine_synth_cat_dom_sf"/>
</dbReference>
<dbReference type="OrthoDB" id="271910at2759"/>
<dbReference type="InterPro" id="IPR020097">
    <property type="entry name" value="PsdUridine_synth_TruA_a/b_dom"/>
</dbReference>
<keyword evidence="2 4" id="KW-0819">tRNA processing</keyword>
<dbReference type="GO" id="GO:0031119">
    <property type="term" value="P:tRNA pseudouridine synthesis"/>
    <property type="evidence" value="ECO:0007669"/>
    <property type="project" value="TreeGrafter"/>
</dbReference>
<dbReference type="eggNOG" id="KOG4393">
    <property type="taxonomic scope" value="Eukaryota"/>
</dbReference>
<comment type="similarity">
    <text evidence="1 4">Belongs to the tRNA pseudouridine synthase TruA family.</text>
</comment>
<comment type="catalytic activity">
    <reaction evidence="4">
        <text>uridine(38/39/40) in tRNA = pseudouridine(38/39/40) in tRNA</text>
        <dbReference type="Rhea" id="RHEA:22376"/>
        <dbReference type="Rhea" id="RHEA-COMP:10085"/>
        <dbReference type="Rhea" id="RHEA-COMP:10087"/>
        <dbReference type="ChEBI" id="CHEBI:65314"/>
        <dbReference type="ChEBI" id="CHEBI:65315"/>
        <dbReference type="EC" id="5.4.99.12"/>
    </reaction>
</comment>
<dbReference type="PANTHER" id="PTHR11142:SF0">
    <property type="entry name" value="TRNA PSEUDOURIDINE SYNTHASE-LIKE 1"/>
    <property type="match status" value="1"/>
</dbReference>
<dbReference type="GO" id="GO:0160147">
    <property type="term" value="F:tRNA pseudouridine(38-40) synthase activity"/>
    <property type="evidence" value="ECO:0007669"/>
    <property type="project" value="UniProtKB-EC"/>
</dbReference>
<dbReference type="InterPro" id="IPR020094">
    <property type="entry name" value="TruA/RsuA/RluB/E/F_N"/>
</dbReference>
<dbReference type="Proteomes" id="UP000266841">
    <property type="component" value="Unassembled WGS sequence"/>
</dbReference>
<keyword evidence="3 4" id="KW-0413">Isomerase</keyword>
<dbReference type="Pfam" id="PF01416">
    <property type="entry name" value="PseudoU_synth_1"/>
    <property type="match status" value="1"/>
</dbReference>
<evidence type="ECO:0000256" key="2">
    <source>
        <dbReference type="ARBA" id="ARBA00022694"/>
    </source>
</evidence>
<reference evidence="6 7" key="1">
    <citation type="journal article" date="2012" name="Genome Biol.">
        <title>Genome and low-iron response of an oceanic diatom adapted to chronic iron limitation.</title>
        <authorList>
            <person name="Lommer M."/>
            <person name="Specht M."/>
            <person name="Roy A.S."/>
            <person name="Kraemer L."/>
            <person name="Andreson R."/>
            <person name="Gutowska M.A."/>
            <person name="Wolf J."/>
            <person name="Bergner S.V."/>
            <person name="Schilhabel M.B."/>
            <person name="Klostermeier U.C."/>
            <person name="Beiko R.G."/>
            <person name="Rosenstiel P."/>
            <person name="Hippler M."/>
            <person name="Laroche J."/>
        </authorList>
    </citation>
    <scope>NUCLEOTIDE SEQUENCE [LARGE SCALE GENOMIC DNA]</scope>
    <source>
        <strain evidence="6 7">CCMP1005</strain>
    </source>
</reference>
<dbReference type="EC" id="5.4.99.12" evidence="4"/>
<comment type="caution">
    <text evidence="6">The sequence shown here is derived from an EMBL/GenBank/DDBJ whole genome shotgun (WGS) entry which is preliminary data.</text>
</comment>
<dbReference type="PANTHER" id="PTHR11142">
    <property type="entry name" value="PSEUDOURIDYLATE SYNTHASE"/>
    <property type="match status" value="1"/>
</dbReference>